<dbReference type="STRING" id="1548749.LS48_04360"/>
<dbReference type="OrthoDB" id="1424618at2"/>
<comment type="caution">
    <text evidence="7">The sequence shown here is derived from an EMBL/GenBank/DDBJ whole genome shotgun (WGS) entry which is preliminary data.</text>
</comment>
<dbReference type="Proteomes" id="UP000070138">
    <property type="component" value="Unassembled WGS sequence"/>
</dbReference>
<proteinExistence type="predicted"/>
<name>A0A137RKC0_9FLAO</name>
<feature type="transmembrane region" description="Helical" evidence="5">
    <location>
        <begin position="179"/>
        <end position="207"/>
    </location>
</feature>
<keyword evidence="2 5" id="KW-0812">Transmembrane</keyword>
<feature type="transmembrane region" description="Helical" evidence="5">
    <location>
        <begin position="84"/>
        <end position="101"/>
    </location>
</feature>
<dbReference type="RefSeq" id="WP_062620314.1">
    <property type="nucleotide sequence ID" value="NZ_JRWG01000002.1"/>
</dbReference>
<evidence type="ECO:0000259" key="6">
    <source>
        <dbReference type="Pfam" id="PF04932"/>
    </source>
</evidence>
<evidence type="ECO:0000256" key="2">
    <source>
        <dbReference type="ARBA" id="ARBA00022692"/>
    </source>
</evidence>
<gene>
    <name evidence="7" type="ORF">LS48_04360</name>
</gene>
<sequence>MRILLSAIYPYAFLLLYLIIPFDNYIRALPNILVAILVLAFPFVVKKEDFKKLKSLPLILFVGLLAYLCIDSFISGRLPEDFNIIKKVMIAAGLAILYIPVADVKKINRAIIFTSLAAIVFSVYNFVLITDATGNFALGDSPQVVESLLIDRLYLGLLSTFSILISFQEIKKKYHPNNNYYLVNIFVNLLFIVLINSKIAIICLLVLLALKQFYGQRKIWKIAIVLTTAAAIIGLFLLLKSEKGFQHNPREKHKNAPAFIENSLTYELRSIVWQCAQNIIEQKGFILTGLGFDKTKDELVTCYSNQLSDPTKRNRFVAERYNTHNQFLDFYLGAGFIALLIFLTFIFASFFINRKQFLPTALLAILIMYSMVENVFHRQIGAYYVGFILIVLITSGKSSENNTIKKV</sequence>
<evidence type="ECO:0000256" key="1">
    <source>
        <dbReference type="ARBA" id="ARBA00004141"/>
    </source>
</evidence>
<dbReference type="EMBL" id="JRWG01000002">
    <property type="protein sequence ID" value="KXO00630.1"/>
    <property type="molecule type" value="Genomic_DNA"/>
</dbReference>
<feature type="domain" description="O-antigen ligase-related" evidence="6">
    <location>
        <begin position="185"/>
        <end position="343"/>
    </location>
</feature>
<evidence type="ECO:0000256" key="3">
    <source>
        <dbReference type="ARBA" id="ARBA00022989"/>
    </source>
</evidence>
<feature type="transmembrane region" description="Helical" evidence="5">
    <location>
        <begin position="7"/>
        <end position="22"/>
    </location>
</feature>
<organism evidence="7 8">
    <name type="scientific">Aequorivita aquimaris</name>
    <dbReference type="NCBI Taxonomy" id="1548749"/>
    <lineage>
        <taxon>Bacteria</taxon>
        <taxon>Pseudomonadati</taxon>
        <taxon>Bacteroidota</taxon>
        <taxon>Flavobacteriia</taxon>
        <taxon>Flavobacteriales</taxon>
        <taxon>Flavobacteriaceae</taxon>
        <taxon>Aequorivita</taxon>
    </lineage>
</organism>
<feature type="transmembrane region" description="Helical" evidence="5">
    <location>
        <begin position="149"/>
        <end position="167"/>
    </location>
</feature>
<comment type="subcellular location">
    <subcellularLocation>
        <location evidence="1">Membrane</location>
        <topology evidence="1">Multi-pass membrane protein</topology>
    </subcellularLocation>
</comment>
<accession>A0A137RKC0</accession>
<dbReference type="GO" id="GO:0016020">
    <property type="term" value="C:membrane"/>
    <property type="evidence" value="ECO:0007669"/>
    <property type="project" value="UniProtKB-SubCell"/>
</dbReference>
<evidence type="ECO:0000256" key="4">
    <source>
        <dbReference type="ARBA" id="ARBA00023136"/>
    </source>
</evidence>
<dbReference type="InterPro" id="IPR007016">
    <property type="entry name" value="O-antigen_ligase-rel_domated"/>
</dbReference>
<feature type="transmembrane region" description="Helical" evidence="5">
    <location>
        <begin position="28"/>
        <end position="45"/>
    </location>
</feature>
<reference evidence="8" key="1">
    <citation type="submission" date="2014-10" db="EMBL/GenBank/DDBJ databases">
        <title>Genome sequencing of Vitellibacter sp. D-24.</title>
        <authorList>
            <person name="Thevarajoo S."/>
            <person name="Selvaratnam C."/>
            <person name="Goh K.M."/>
            <person name="Chong C.S."/>
        </authorList>
    </citation>
    <scope>NUCLEOTIDE SEQUENCE [LARGE SCALE GENOMIC DNA]</scope>
    <source>
        <strain evidence="8">D-24</strain>
    </source>
</reference>
<evidence type="ECO:0000256" key="5">
    <source>
        <dbReference type="SAM" id="Phobius"/>
    </source>
</evidence>
<evidence type="ECO:0000313" key="7">
    <source>
        <dbReference type="EMBL" id="KXO00630.1"/>
    </source>
</evidence>
<reference evidence="7 8" key="2">
    <citation type="journal article" date="2016" name="Int. J. Syst. Evol. Microbiol.">
        <title>Vitellibacter aquimaris sp. nov., a marine bacterium isolated from seawater.</title>
        <authorList>
            <person name="Thevarajoo S."/>
            <person name="Selvaratnam C."/>
            <person name="Goh K.M."/>
            <person name="Hong K.W."/>
            <person name="Chan X.Y."/>
            <person name="Chan K.G."/>
            <person name="Chong C.S."/>
        </authorList>
    </citation>
    <scope>NUCLEOTIDE SEQUENCE [LARGE SCALE GENOMIC DNA]</scope>
    <source>
        <strain evidence="7 8">D-24</strain>
    </source>
</reference>
<feature type="transmembrane region" description="Helical" evidence="5">
    <location>
        <begin position="57"/>
        <end position="78"/>
    </location>
</feature>
<protein>
    <recommendedName>
        <fullName evidence="6">O-antigen ligase-related domain-containing protein</fullName>
    </recommendedName>
</protein>
<evidence type="ECO:0000313" key="8">
    <source>
        <dbReference type="Proteomes" id="UP000070138"/>
    </source>
</evidence>
<keyword evidence="3 5" id="KW-1133">Transmembrane helix</keyword>
<feature type="transmembrane region" description="Helical" evidence="5">
    <location>
        <begin position="381"/>
        <end position="398"/>
    </location>
</feature>
<feature type="transmembrane region" description="Helical" evidence="5">
    <location>
        <begin position="110"/>
        <end position="129"/>
    </location>
</feature>
<keyword evidence="4 5" id="KW-0472">Membrane</keyword>
<dbReference type="PANTHER" id="PTHR37422:SF13">
    <property type="entry name" value="LIPOPOLYSACCHARIDE BIOSYNTHESIS PROTEIN PA4999-RELATED"/>
    <property type="match status" value="1"/>
</dbReference>
<feature type="transmembrane region" description="Helical" evidence="5">
    <location>
        <begin position="219"/>
        <end position="239"/>
    </location>
</feature>
<dbReference type="InterPro" id="IPR051533">
    <property type="entry name" value="WaaL-like"/>
</dbReference>
<dbReference type="Pfam" id="PF04932">
    <property type="entry name" value="Wzy_C"/>
    <property type="match status" value="1"/>
</dbReference>
<keyword evidence="8" id="KW-1185">Reference proteome</keyword>
<feature type="transmembrane region" description="Helical" evidence="5">
    <location>
        <begin position="330"/>
        <end position="351"/>
    </location>
</feature>
<dbReference type="PANTHER" id="PTHR37422">
    <property type="entry name" value="TEICHURONIC ACID BIOSYNTHESIS PROTEIN TUAE"/>
    <property type="match status" value="1"/>
</dbReference>
<dbReference type="AlphaFoldDB" id="A0A137RKC0"/>